<dbReference type="InterPro" id="IPR000834">
    <property type="entry name" value="Peptidase_M14"/>
</dbReference>
<keyword evidence="4" id="KW-0378">Hydrolase</keyword>
<feature type="active site" description="Proton donor/acceptor" evidence="7">
    <location>
        <position position="340"/>
    </location>
</feature>
<evidence type="ECO:0000256" key="6">
    <source>
        <dbReference type="ARBA" id="ARBA00023049"/>
    </source>
</evidence>
<evidence type="ECO:0000256" key="8">
    <source>
        <dbReference type="SAM" id="SignalP"/>
    </source>
</evidence>
<proteinExistence type="inferred from homology"/>
<evidence type="ECO:0000256" key="2">
    <source>
        <dbReference type="ARBA" id="ARBA00005988"/>
    </source>
</evidence>
<dbReference type="SMART" id="SM00631">
    <property type="entry name" value="Zn_pept"/>
    <property type="match status" value="1"/>
</dbReference>
<dbReference type="PANTHER" id="PTHR11705">
    <property type="entry name" value="PROTEASE FAMILY M14 CARBOXYPEPTIDASE A,B"/>
    <property type="match status" value="1"/>
</dbReference>
<evidence type="ECO:0000256" key="5">
    <source>
        <dbReference type="ARBA" id="ARBA00022833"/>
    </source>
</evidence>
<feature type="domain" description="Peptidase M14" evidence="9">
    <location>
        <begin position="130"/>
        <end position="374"/>
    </location>
</feature>
<evidence type="ECO:0000259" key="9">
    <source>
        <dbReference type="PROSITE" id="PS52035"/>
    </source>
</evidence>
<dbReference type="GO" id="GO:0006508">
    <property type="term" value="P:proteolysis"/>
    <property type="evidence" value="ECO:0007669"/>
    <property type="project" value="UniProtKB-KW"/>
</dbReference>
<name>A0A1I8IPD6_9PLAT</name>
<reference evidence="11" key="1">
    <citation type="submission" date="2016-11" db="UniProtKB">
        <authorList>
            <consortium name="WormBaseParasite"/>
        </authorList>
    </citation>
    <scope>IDENTIFICATION</scope>
</reference>
<keyword evidence="10" id="KW-1185">Reference proteome</keyword>
<dbReference type="AlphaFoldDB" id="A0A1I8IPD6"/>
<evidence type="ECO:0000256" key="7">
    <source>
        <dbReference type="PROSITE-ProRule" id="PRU01379"/>
    </source>
</evidence>
<dbReference type="WBParaSite" id="maker-uti_cns_0014416-snap-gene-0.2-mRNA-1">
    <property type="protein sequence ID" value="maker-uti_cns_0014416-snap-gene-0.2-mRNA-1"/>
    <property type="gene ID" value="maker-uti_cns_0014416-snap-gene-0.2"/>
</dbReference>
<dbReference type="PROSITE" id="PS52035">
    <property type="entry name" value="PEPTIDASE_M14"/>
    <property type="match status" value="1"/>
</dbReference>
<dbReference type="PRINTS" id="PR00765">
    <property type="entry name" value="CRBOXYPTASEA"/>
</dbReference>
<keyword evidence="6" id="KW-0482">Metalloprotease</keyword>
<dbReference type="Proteomes" id="UP000095280">
    <property type="component" value="Unplaced"/>
</dbReference>
<dbReference type="Gene3D" id="3.40.630.10">
    <property type="entry name" value="Zn peptidases"/>
    <property type="match status" value="3"/>
</dbReference>
<dbReference type="GO" id="GO:0005615">
    <property type="term" value="C:extracellular space"/>
    <property type="evidence" value="ECO:0007669"/>
    <property type="project" value="TreeGrafter"/>
</dbReference>
<comment type="similarity">
    <text evidence="2 7">Belongs to the peptidase M14 family.</text>
</comment>
<keyword evidence="8" id="KW-0732">Signal</keyword>
<comment type="cofactor">
    <cofactor evidence="1">
        <name>Zn(2+)</name>
        <dbReference type="ChEBI" id="CHEBI:29105"/>
    </cofactor>
</comment>
<dbReference type="GO" id="GO:0008270">
    <property type="term" value="F:zinc ion binding"/>
    <property type="evidence" value="ECO:0007669"/>
    <property type="project" value="InterPro"/>
</dbReference>
<organism evidence="10 11">
    <name type="scientific">Macrostomum lignano</name>
    <dbReference type="NCBI Taxonomy" id="282301"/>
    <lineage>
        <taxon>Eukaryota</taxon>
        <taxon>Metazoa</taxon>
        <taxon>Spiralia</taxon>
        <taxon>Lophotrochozoa</taxon>
        <taxon>Platyhelminthes</taxon>
        <taxon>Rhabditophora</taxon>
        <taxon>Macrostomorpha</taxon>
        <taxon>Macrostomida</taxon>
        <taxon>Macrostomidae</taxon>
        <taxon>Macrostomum</taxon>
    </lineage>
</organism>
<dbReference type="Pfam" id="PF00246">
    <property type="entry name" value="Peptidase_M14"/>
    <property type="match status" value="2"/>
</dbReference>
<dbReference type="GO" id="GO:0004181">
    <property type="term" value="F:metallocarboxypeptidase activity"/>
    <property type="evidence" value="ECO:0007669"/>
    <property type="project" value="InterPro"/>
</dbReference>
<feature type="signal peptide" evidence="8">
    <location>
        <begin position="1"/>
        <end position="22"/>
    </location>
</feature>
<dbReference type="SUPFAM" id="SSF53187">
    <property type="entry name" value="Zn-dependent exopeptidases"/>
    <property type="match status" value="1"/>
</dbReference>
<keyword evidence="3" id="KW-0645">Protease</keyword>
<evidence type="ECO:0000256" key="1">
    <source>
        <dbReference type="ARBA" id="ARBA00001947"/>
    </source>
</evidence>
<dbReference type="PANTHER" id="PTHR11705:SF143">
    <property type="entry name" value="SLL0236 PROTEIN"/>
    <property type="match status" value="1"/>
</dbReference>
<sequence length="404" mass="45264">MNHFQHCIVLLGLPLLFSVATGKFAFDGFRHYRLSPMSARALSRLRWLETEFPAEPDPLSGLMFLTRPGRKFASVDVLVPPGLNAAFLNLVQATSAMRMQLIHKDYGRQLALFNQENARSASTKQRSTEEAQAYAEIRRSLIELKDRCNELHPGTCSLERIGRTFEGRRLFRAEDRQEQIPGLVQEDAVWLDAGIHAREWVSPATALYIADQLINNRMWRKNREVNGMRRYCRGVDLNRNYGYRWGGGAGSSGFPCADNFRGRPPFQPLKRAPYGDIWSPESRELLMFMCAATLAVYKMFAINDRFYALGTGSDMLYEANGGSDDWAHGSLGVPYSFTVELPDEGDYGFLLPGYLVPSVGREAMRGLGSLLSSARRLEGQQEDAADSANAQPCNRLMQNAASGN</sequence>
<evidence type="ECO:0000313" key="10">
    <source>
        <dbReference type="Proteomes" id="UP000095280"/>
    </source>
</evidence>
<evidence type="ECO:0000256" key="3">
    <source>
        <dbReference type="ARBA" id="ARBA00022670"/>
    </source>
</evidence>
<feature type="chain" id="PRO_5009321169" evidence="8">
    <location>
        <begin position="23"/>
        <end position="404"/>
    </location>
</feature>
<keyword evidence="5" id="KW-0862">Zinc</keyword>
<protein>
    <submittedName>
        <fullName evidence="11">Peptidase_M14 domain-containing protein</fullName>
    </submittedName>
</protein>
<evidence type="ECO:0000313" key="11">
    <source>
        <dbReference type="WBParaSite" id="maker-uti_cns_0014416-snap-gene-0.2-mRNA-1"/>
    </source>
</evidence>
<accession>A0A1I8IPD6</accession>
<evidence type="ECO:0000256" key="4">
    <source>
        <dbReference type="ARBA" id="ARBA00022801"/>
    </source>
</evidence>